<gene>
    <name evidence="1" type="ORF">BVRB_019760</name>
</gene>
<feature type="non-terminal residue" evidence="1">
    <location>
        <position position="114"/>
    </location>
</feature>
<dbReference type="Proteomes" id="UP000035740">
    <property type="component" value="Unassembled WGS sequence"/>
</dbReference>
<dbReference type="Gramene" id="KMS94599">
    <property type="protein sequence ID" value="KMS94599"/>
    <property type="gene ID" value="BVRB_019760"/>
</dbReference>
<sequence>MQFMRRGVPIAPCLHRYARPRHRGDFRQQISDPFAFAVRLTGDFADVEWDEAQGFIYPFGRDHSLTKFVPSLTIPEGSVHNTITNAPESAAACHDLFGGLSVGGFPFLAEYPPY</sequence>
<dbReference type="EMBL" id="KQ092198">
    <property type="protein sequence ID" value="KMS94599.1"/>
    <property type="molecule type" value="Genomic_DNA"/>
</dbReference>
<accession>A0A0J8B0S6</accession>
<organism evidence="1 2">
    <name type="scientific">Beta vulgaris subsp. vulgaris</name>
    <name type="common">Beet</name>
    <dbReference type="NCBI Taxonomy" id="3555"/>
    <lineage>
        <taxon>Eukaryota</taxon>
        <taxon>Viridiplantae</taxon>
        <taxon>Streptophyta</taxon>
        <taxon>Embryophyta</taxon>
        <taxon>Tracheophyta</taxon>
        <taxon>Spermatophyta</taxon>
        <taxon>Magnoliopsida</taxon>
        <taxon>eudicotyledons</taxon>
        <taxon>Gunneridae</taxon>
        <taxon>Pentapetalae</taxon>
        <taxon>Caryophyllales</taxon>
        <taxon>Chenopodiaceae</taxon>
        <taxon>Betoideae</taxon>
        <taxon>Beta</taxon>
    </lineage>
</organism>
<name>A0A0J8B0S6_BETVV</name>
<dbReference type="AlphaFoldDB" id="A0A0J8B0S6"/>
<evidence type="ECO:0000313" key="2">
    <source>
        <dbReference type="Proteomes" id="UP000035740"/>
    </source>
</evidence>
<protein>
    <submittedName>
        <fullName evidence="1">Uncharacterized protein</fullName>
    </submittedName>
</protein>
<evidence type="ECO:0000313" key="1">
    <source>
        <dbReference type="EMBL" id="KMS94599.1"/>
    </source>
</evidence>
<proteinExistence type="predicted"/>
<keyword evidence="2" id="KW-1185">Reference proteome</keyword>
<reference evidence="1 2" key="1">
    <citation type="journal article" date="2014" name="Nature">
        <title>The genome of the recently domesticated crop plant sugar beet (Beta vulgaris).</title>
        <authorList>
            <person name="Dohm J.C."/>
            <person name="Minoche A.E."/>
            <person name="Holtgrawe D."/>
            <person name="Capella-Gutierrez S."/>
            <person name="Zakrzewski F."/>
            <person name="Tafer H."/>
            <person name="Rupp O."/>
            <person name="Sorensen T.R."/>
            <person name="Stracke R."/>
            <person name="Reinhardt R."/>
            <person name="Goesmann A."/>
            <person name="Kraft T."/>
            <person name="Schulz B."/>
            <person name="Stadler P.F."/>
            <person name="Schmidt T."/>
            <person name="Gabaldon T."/>
            <person name="Lehrach H."/>
            <person name="Weisshaar B."/>
            <person name="Himmelbauer H."/>
        </authorList>
    </citation>
    <scope>NUCLEOTIDE SEQUENCE [LARGE SCALE GENOMIC DNA]</scope>
    <source>
        <tissue evidence="1">Taproot</tissue>
    </source>
</reference>